<name>A0A927FUI5_9HYPH</name>
<keyword evidence="10" id="KW-1185">Reference proteome</keyword>
<dbReference type="Gene3D" id="3.90.1150.10">
    <property type="entry name" value="Aspartate Aminotransferase, domain 1"/>
    <property type="match status" value="1"/>
</dbReference>
<evidence type="ECO:0000259" key="8">
    <source>
        <dbReference type="Pfam" id="PF00266"/>
    </source>
</evidence>
<evidence type="ECO:0000313" key="10">
    <source>
        <dbReference type="Proteomes" id="UP000654108"/>
    </source>
</evidence>
<dbReference type="PIRSF" id="PIRSF000524">
    <property type="entry name" value="SPT"/>
    <property type="match status" value="1"/>
</dbReference>
<dbReference type="InterPro" id="IPR000192">
    <property type="entry name" value="Aminotrans_V_dom"/>
</dbReference>
<dbReference type="InterPro" id="IPR020578">
    <property type="entry name" value="Aminotrans_V_PyrdxlP_BS"/>
</dbReference>
<evidence type="ECO:0000256" key="1">
    <source>
        <dbReference type="ARBA" id="ARBA00001933"/>
    </source>
</evidence>
<evidence type="ECO:0000256" key="7">
    <source>
        <dbReference type="RuleBase" id="RU004504"/>
    </source>
</evidence>
<dbReference type="PANTHER" id="PTHR21152">
    <property type="entry name" value="AMINOTRANSFERASE CLASS V"/>
    <property type="match status" value="1"/>
</dbReference>
<protein>
    <submittedName>
        <fullName evidence="9">Alanine--glyoxylate aminotransferase family protein</fullName>
    </submittedName>
</protein>
<accession>A0A927FUI5</accession>
<dbReference type="GO" id="GO:0008453">
    <property type="term" value="F:alanine-glyoxylate transaminase activity"/>
    <property type="evidence" value="ECO:0007669"/>
    <property type="project" value="TreeGrafter"/>
</dbReference>
<comment type="cofactor">
    <cofactor evidence="1 5 7">
        <name>pyridoxal 5'-phosphate</name>
        <dbReference type="ChEBI" id="CHEBI:597326"/>
    </cofactor>
</comment>
<comment type="caution">
    <text evidence="9">The sequence shown here is derived from an EMBL/GenBank/DDBJ whole genome shotgun (WGS) entry which is preliminary data.</text>
</comment>
<feature type="domain" description="Aminotransferase class V" evidence="8">
    <location>
        <begin position="33"/>
        <end position="340"/>
    </location>
</feature>
<evidence type="ECO:0000256" key="2">
    <source>
        <dbReference type="ARBA" id="ARBA00009236"/>
    </source>
</evidence>
<organism evidence="9 10">
    <name type="scientific">Devosia oryzisoli</name>
    <dbReference type="NCBI Taxonomy" id="2774138"/>
    <lineage>
        <taxon>Bacteria</taxon>
        <taxon>Pseudomonadati</taxon>
        <taxon>Pseudomonadota</taxon>
        <taxon>Alphaproteobacteria</taxon>
        <taxon>Hyphomicrobiales</taxon>
        <taxon>Devosiaceae</taxon>
        <taxon>Devosia</taxon>
    </lineage>
</organism>
<dbReference type="Pfam" id="PF00266">
    <property type="entry name" value="Aminotran_5"/>
    <property type="match status" value="1"/>
</dbReference>
<dbReference type="PANTHER" id="PTHR21152:SF40">
    <property type="entry name" value="ALANINE--GLYOXYLATE AMINOTRANSFERASE"/>
    <property type="match status" value="1"/>
</dbReference>
<keyword evidence="9" id="KW-0808">Transferase</keyword>
<dbReference type="GO" id="GO:0004760">
    <property type="term" value="F:L-serine-pyruvate transaminase activity"/>
    <property type="evidence" value="ECO:0007669"/>
    <property type="project" value="TreeGrafter"/>
</dbReference>
<evidence type="ECO:0000313" key="9">
    <source>
        <dbReference type="EMBL" id="MBD8064326.1"/>
    </source>
</evidence>
<dbReference type="AlphaFoldDB" id="A0A927FUI5"/>
<dbReference type="SUPFAM" id="SSF53383">
    <property type="entry name" value="PLP-dependent transferases"/>
    <property type="match status" value="1"/>
</dbReference>
<evidence type="ECO:0000256" key="3">
    <source>
        <dbReference type="ARBA" id="ARBA00022898"/>
    </source>
</evidence>
<dbReference type="RefSeq" id="WP_191772427.1">
    <property type="nucleotide sequence ID" value="NZ_JACYFU010000001.1"/>
</dbReference>
<dbReference type="InterPro" id="IPR015421">
    <property type="entry name" value="PyrdxlP-dep_Trfase_major"/>
</dbReference>
<dbReference type="Gene3D" id="3.40.640.10">
    <property type="entry name" value="Type I PLP-dependent aspartate aminotransferase-like (Major domain)"/>
    <property type="match status" value="1"/>
</dbReference>
<dbReference type="EMBL" id="JACYFU010000001">
    <property type="protein sequence ID" value="MBD8064326.1"/>
    <property type="molecule type" value="Genomic_DNA"/>
</dbReference>
<evidence type="ECO:0000256" key="5">
    <source>
        <dbReference type="PIRSR" id="PIRSR000524-50"/>
    </source>
</evidence>
<proteinExistence type="inferred from homology"/>
<keyword evidence="9" id="KW-0032">Aminotransferase</keyword>
<sequence length="398" mass="42095">MTGRPYLAIPGPSPVPDRVLNAMHRASPNIYEGEIVEMTRGVVADLKRVACTDQHVAIYIANGHGAWEAAAANMFSRGDKALVVATGRFGIGWGETLRALGVEVALLDFGKSAPADPQRITDALRKDTAHQIKAVLVTHVDTASTARNDLRAIRAAIDAAAHPALYAVDAVATLGCDPLQMDDWGIDVVVGASQKGLMLPPGLAFVWVSDKALAASQSADLSTPYWNWRPRVVGAQFYQYFGGTAPTHHIFGLREALTMLLEEEGLDAAWHRHGRLARSVWAAFDAWAGEPSGIGLNIVEPAHRGHSVTAARIPQGGATRLRRWLEAEAGVTLGIGLGMALPAEPAYDDFLRVAHMGHVNAHMTLGALASMEAGMQALGIPHGAGGVDAAARAFSAAS</sequence>
<gene>
    <name evidence="9" type="ORF">IC608_02395</name>
</gene>
<dbReference type="InterPro" id="IPR015422">
    <property type="entry name" value="PyrdxlP-dep_Trfase_small"/>
</dbReference>
<dbReference type="InterPro" id="IPR015424">
    <property type="entry name" value="PyrdxlP-dep_Trfase"/>
</dbReference>
<reference evidence="9" key="1">
    <citation type="submission" date="2020-09" db="EMBL/GenBank/DDBJ databases">
        <title>Genome seq and assembly of Devosia sp.</title>
        <authorList>
            <person name="Chhetri G."/>
        </authorList>
    </citation>
    <scope>NUCLEOTIDE SEQUENCE</scope>
    <source>
        <strain evidence="9">PTR5</strain>
    </source>
</reference>
<keyword evidence="3 5" id="KW-0663">Pyridoxal phosphate</keyword>
<dbReference type="InterPro" id="IPR024169">
    <property type="entry name" value="SP_NH2Trfase/AEP_transaminase"/>
</dbReference>
<evidence type="ECO:0000256" key="4">
    <source>
        <dbReference type="PIRSR" id="PIRSR000524-1"/>
    </source>
</evidence>
<dbReference type="GO" id="GO:0019265">
    <property type="term" value="P:glycine biosynthetic process, by transamination of glyoxylate"/>
    <property type="evidence" value="ECO:0007669"/>
    <property type="project" value="TreeGrafter"/>
</dbReference>
<dbReference type="Proteomes" id="UP000654108">
    <property type="component" value="Unassembled WGS sequence"/>
</dbReference>
<comment type="similarity">
    <text evidence="2 6">Belongs to the class-V pyridoxal-phosphate-dependent aminotransferase family.</text>
</comment>
<dbReference type="PROSITE" id="PS00595">
    <property type="entry name" value="AA_TRANSFER_CLASS_5"/>
    <property type="match status" value="1"/>
</dbReference>
<feature type="modified residue" description="N6-(pyridoxal phosphate)lysine" evidence="5">
    <location>
        <position position="195"/>
    </location>
</feature>
<feature type="binding site" evidence="4">
    <location>
        <position position="352"/>
    </location>
    <ligand>
        <name>substrate</name>
    </ligand>
</feature>
<evidence type="ECO:0000256" key="6">
    <source>
        <dbReference type="RuleBase" id="RU004075"/>
    </source>
</evidence>